<organism evidence="1 2">
    <name type="scientific">Pseudoalteromonas translucida (strain TAC 125)</name>
    <dbReference type="NCBI Taxonomy" id="326442"/>
    <lineage>
        <taxon>Bacteria</taxon>
        <taxon>Pseudomonadati</taxon>
        <taxon>Pseudomonadota</taxon>
        <taxon>Gammaproteobacteria</taxon>
        <taxon>Alteromonadales</taxon>
        <taxon>Pseudoalteromonadaceae</taxon>
        <taxon>Pseudoalteromonas</taxon>
    </lineage>
</organism>
<dbReference type="Proteomes" id="UP000006843">
    <property type="component" value="Chromosome II"/>
</dbReference>
<dbReference type="HOGENOM" id="CLU_3238380_0_0_6"/>
<sequence>MIIHELRRNGEIKVCCLNCVLKNTSPLRGLLLIALNYGEFMSF</sequence>
<dbReference type="EMBL" id="CR954247">
    <property type="protein sequence ID" value="CAI89554.1"/>
    <property type="molecule type" value="Genomic_DNA"/>
</dbReference>
<keyword evidence="2" id="KW-1185">Reference proteome</keyword>
<name>Q3ICH6_PSET1</name>
<proteinExistence type="predicted"/>
<accession>Q3ICH6</accession>
<dbReference type="AlphaFoldDB" id="Q3ICH6"/>
<dbReference type="KEGG" id="pha:PSHAb0517"/>
<protein>
    <submittedName>
        <fullName evidence="1">Orphan protein</fullName>
    </submittedName>
</protein>
<evidence type="ECO:0000313" key="2">
    <source>
        <dbReference type="Proteomes" id="UP000006843"/>
    </source>
</evidence>
<evidence type="ECO:0000313" key="1">
    <source>
        <dbReference type="EMBL" id="CAI89554.1"/>
    </source>
</evidence>
<gene>
    <name evidence="1" type="ordered locus">PSHAb0517</name>
</gene>
<reference evidence="1 2" key="1">
    <citation type="journal article" date="2005" name="Genome Res.">
        <title>Coping with cold: the genome of the versatile marine Antarctica bacterium Pseudoalteromonas haloplanktis TAC125.</title>
        <authorList>
            <person name="Medigue C."/>
            <person name="Krin E."/>
            <person name="Pascal G."/>
            <person name="Barbe V."/>
            <person name="Bernsel A."/>
            <person name="Bertin P."/>
            <person name="Cheung F."/>
            <person name="Cruveiller S."/>
            <person name="Damico S."/>
            <person name="Duilio A."/>
            <person name="Fang G."/>
            <person name="Feller G."/>
            <person name="Mangenot S."/>
            <person name="Marino G."/>
            <person name="Nilsson J."/>
            <person name="Parilli E."/>
            <person name="Rocha E."/>
            <person name="Rouy Z."/>
            <person name="Sekowska A."/>
            <person name="Tutino M.L."/>
            <person name="Vallenet D."/>
            <person name="von Heijne G."/>
            <person name="Danchin A."/>
        </authorList>
    </citation>
    <scope>NUCLEOTIDE SEQUENCE [LARGE SCALE GENOMIC DNA]</scope>
    <source>
        <strain evidence="2">TAC 125</strain>
    </source>
</reference>